<keyword evidence="6" id="KW-0472">Membrane</keyword>
<evidence type="ECO:0000313" key="9">
    <source>
        <dbReference type="EMBL" id="GGK19763.1"/>
    </source>
</evidence>
<evidence type="ECO:0000256" key="8">
    <source>
        <dbReference type="SAM" id="SignalP"/>
    </source>
</evidence>
<feature type="chain" id="PRO_5036747340" evidence="8">
    <location>
        <begin position="27"/>
        <end position="446"/>
    </location>
</feature>
<evidence type="ECO:0000256" key="5">
    <source>
        <dbReference type="ARBA" id="ARBA00022729"/>
    </source>
</evidence>
<dbReference type="Pfam" id="PF03349">
    <property type="entry name" value="Toluene_X"/>
    <property type="match status" value="1"/>
</dbReference>
<comment type="subcellular location">
    <subcellularLocation>
        <location evidence="1">Cell outer membrane</location>
        <topology evidence="1">Multi-pass membrane protein</topology>
    </subcellularLocation>
</comment>
<gene>
    <name evidence="9" type="ORF">GCM10011322_03080</name>
</gene>
<evidence type="ECO:0000256" key="3">
    <source>
        <dbReference type="ARBA" id="ARBA00022452"/>
    </source>
</evidence>
<dbReference type="EMBL" id="BMMF01000001">
    <property type="protein sequence ID" value="GGK19763.1"/>
    <property type="molecule type" value="Genomic_DNA"/>
</dbReference>
<accession>A0A917Q3F2</accession>
<protein>
    <submittedName>
        <fullName evidence="9">Fatty acid transporter</fullName>
    </submittedName>
</protein>
<comment type="caution">
    <text evidence="9">The sequence shown here is derived from an EMBL/GenBank/DDBJ whole genome shotgun (WGS) entry which is preliminary data.</text>
</comment>
<keyword evidence="10" id="KW-1185">Reference proteome</keyword>
<dbReference type="AlphaFoldDB" id="A0A917Q3F2"/>
<evidence type="ECO:0000256" key="6">
    <source>
        <dbReference type="ARBA" id="ARBA00023136"/>
    </source>
</evidence>
<keyword evidence="4" id="KW-0812">Transmembrane</keyword>
<dbReference type="RefSeq" id="WP_188908770.1">
    <property type="nucleotide sequence ID" value="NZ_BMMF01000001.1"/>
</dbReference>
<proteinExistence type="inferred from homology"/>
<keyword evidence="5 8" id="KW-0732">Signal</keyword>
<evidence type="ECO:0000256" key="7">
    <source>
        <dbReference type="ARBA" id="ARBA00023237"/>
    </source>
</evidence>
<dbReference type="SUPFAM" id="SSF56935">
    <property type="entry name" value="Porins"/>
    <property type="match status" value="1"/>
</dbReference>
<keyword evidence="3" id="KW-1134">Transmembrane beta strand</keyword>
<evidence type="ECO:0000256" key="1">
    <source>
        <dbReference type="ARBA" id="ARBA00004571"/>
    </source>
</evidence>
<name>A0A917Q3F2_9HYPH</name>
<dbReference type="InterPro" id="IPR005017">
    <property type="entry name" value="OMPP1/FadL/TodX"/>
</dbReference>
<dbReference type="GO" id="GO:0009279">
    <property type="term" value="C:cell outer membrane"/>
    <property type="evidence" value="ECO:0007669"/>
    <property type="project" value="UniProtKB-SubCell"/>
</dbReference>
<dbReference type="PANTHER" id="PTHR35093">
    <property type="entry name" value="OUTER MEMBRANE PROTEIN NMB0088-RELATED"/>
    <property type="match status" value="1"/>
</dbReference>
<dbReference type="Proteomes" id="UP000600449">
    <property type="component" value="Unassembled WGS sequence"/>
</dbReference>
<keyword evidence="7" id="KW-0998">Cell outer membrane</keyword>
<comment type="similarity">
    <text evidence="2">Belongs to the OmpP1/FadL family.</text>
</comment>
<dbReference type="PANTHER" id="PTHR35093:SF8">
    <property type="entry name" value="OUTER MEMBRANE PROTEIN NMB0088-RELATED"/>
    <property type="match status" value="1"/>
</dbReference>
<feature type="signal peptide" evidence="8">
    <location>
        <begin position="1"/>
        <end position="26"/>
    </location>
</feature>
<sequence>MASLRSALVLATVSAAALVAATSANASSFSLRSGQSAQGLGLSFAGGASGGIGLGSMAWNPAAITLFPGRNSQFNATYILPQAEYDVTDPVTLGTARLLGLPAGTGNIGGNGAFVPASYTNFQVGDLYLGWTTGAPYGLSSKPETQNSLATFYNRSASIRTLNFSPTIGWRVNDMLSLGAAVQFQYIDIGLKRALTPIPTTIASVPSTSLEGDDFALGFRVGAVLTPWEGATFGISYRSTIEHDLSGTLTAGVGPTAGIPIPVSARLQLPDSITVGYSQVLNDRWTVHLGGEWTNWSVFDNIPIRLANGTVQNFLNFEYDDSVYLSAGAEYKWNDRLTLRAGVAYEWSAVSDRVRTVIISDNDRLWLSAGVGYQFTEQLRFDASYAHLFVEEAPVTLTAASNNPSFQQLQYVASAEPSVDIFSVSLTYRWDRPQAASAVPGGVYKP</sequence>
<reference evidence="9 10" key="1">
    <citation type="journal article" date="2014" name="Int. J. Syst. Evol. Microbiol.">
        <title>Complete genome sequence of Corynebacterium casei LMG S-19264T (=DSM 44701T), isolated from a smear-ripened cheese.</title>
        <authorList>
            <consortium name="US DOE Joint Genome Institute (JGI-PGF)"/>
            <person name="Walter F."/>
            <person name="Albersmeier A."/>
            <person name="Kalinowski J."/>
            <person name="Ruckert C."/>
        </authorList>
    </citation>
    <scope>NUCLEOTIDE SEQUENCE [LARGE SCALE GENOMIC DNA]</scope>
    <source>
        <strain evidence="9 10">CGMCC 1.9161</strain>
    </source>
</reference>
<dbReference type="GO" id="GO:0015483">
    <property type="term" value="F:long-chain fatty acid transporting porin activity"/>
    <property type="evidence" value="ECO:0007669"/>
    <property type="project" value="TreeGrafter"/>
</dbReference>
<evidence type="ECO:0000256" key="2">
    <source>
        <dbReference type="ARBA" id="ARBA00008163"/>
    </source>
</evidence>
<evidence type="ECO:0000256" key="4">
    <source>
        <dbReference type="ARBA" id="ARBA00022692"/>
    </source>
</evidence>
<evidence type="ECO:0000313" key="10">
    <source>
        <dbReference type="Proteomes" id="UP000600449"/>
    </source>
</evidence>
<organism evidence="9 10">
    <name type="scientific">Salinarimonas ramus</name>
    <dbReference type="NCBI Taxonomy" id="690164"/>
    <lineage>
        <taxon>Bacteria</taxon>
        <taxon>Pseudomonadati</taxon>
        <taxon>Pseudomonadota</taxon>
        <taxon>Alphaproteobacteria</taxon>
        <taxon>Hyphomicrobiales</taxon>
        <taxon>Salinarimonadaceae</taxon>
        <taxon>Salinarimonas</taxon>
    </lineage>
</organism>
<dbReference type="Gene3D" id="2.40.160.60">
    <property type="entry name" value="Outer membrane protein transport protein (OMPP1/FadL/TodX)"/>
    <property type="match status" value="1"/>
</dbReference>